<proteinExistence type="predicted"/>
<evidence type="ECO:0000313" key="1">
    <source>
        <dbReference type="EMBL" id="KHG24929.1"/>
    </source>
</evidence>
<dbReference type="EMBL" id="KN430607">
    <property type="protein sequence ID" value="KHG24929.1"/>
    <property type="molecule type" value="Genomic_DNA"/>
</dbReference>
<accession>A0A0B0PKH1</accession>
<keyword evidence="2" id="KW-1185">Reference proteome</keyword>
<reference evidence="2" key="1">
    <citation type="submission" date="2014-09" db="EMBL/GenBank/DDBJ databases">
        <authorList>
            <person name="Mudge J."/>
            <person name="Ramaraj T."/>
            <person name="Lindquist I.E."/>
            <person name="Bharti A.K."/>
            <person name="Sundararajan A."/>
            <person name="Cameron C.T."/>
            <person name="Woodward J.E."/>
            <person name="May G.D."/>
            <person name="Brubaker C."/>
            <person name="Broadhvest J."/>
            <person name="Wilkins T.A."/>
        </authorList>
    </citation>
    <scope>NUCLEOTIDE SEQUENCE</scope>
    <source>
        <strain evidence="2">cv. AKA8401</strain>
    </source>
</reference>
<organism evidence="1 2">
    <name type="scientific">Gossypium arboreum</name>
    <name type="common">Tree cotton</name>
    <name type="synonym">Gossypium nanking</name>
    <dbReference type="NCBI Taxonomy" id="29729"/>
    <lineage>
        <taxon>Eukaryota</taxon>
        <taxon>Viridiplantae</taxon>
        <taxon>Streptophyta</taxon>
        <taxon>Embryophyta</taxon>
        <taxon>Tracheophyta</taxon>
        <taxon>Spermatophyta</taxon>
        <taxon>Magnoliopsida</taxon>
        <taxon>eudicotyledons</taxon>
        <taxon>Gunneridae</taxon>
        <taxon>Pentapetalae</taxon>
        <taxon>rosids</taxon>
        <taxon>malvids</taxon>
        <taxon>Malvales</taxon>
        <taxon>Malvaceae</taxon>
        <taxon>Malvoideae</taxon>
        <taxon>Gossypium</taxon>
    </lineage>
</organism>
<name>A0A0B0PKH1_GOSAR</name>
<sequence>MKDIIAIGSSGIVKNYHYTIKLYFGMTFTGWQFGLANGLFLPTRAETWACVSVVLLEGHFEMSLSRPHYCIHERVLGYVSKSVSTTGLIHGRVVSRMANNAFNPNLATNTVW</sequence>
<dbReference type="Proteomes" id="UP000032142">
    <property type="component" value="Unassembled WGS sequence"/>
</dbReference>
<evidence type="ECO:0000313" key="2">
    <source>
        <dbReference type="Proteomes" id="UP000032142"/>
    </source>
</evidence>
<dbReference type="AlphaFoldDB" id="A0A0B0PKH1"/>
<gene>
    <name evidence="1" type="ORF">F383_30442</name>
</gene>
<protein>
    <submittedName>
        <fullName evidence="1">Uncharacterized protein</fullName>
    </submittedName>
</protein>